<comment type="cofactor">
    <cofactor evidence="6">
        <name>[4Fe-4S] cluster</name>
        <dbReference type="ChEBI" id="CHEBI:49883"/>
    </cofactor>
    <text evidence="6">Binds 1 [4Fe-4S] cluster. The cluster is coordinated with 3 cysteines and an exchangeable S-adenosyl-L-methionine.</text>
</comment>
<proteinExistence type="inferred from homology"/>
<dbReference type="InterPro" id="IPR058240">
    <property type="entry name" value="rSAM_sf"/>
</dbReference>
<evidence type="ECO:0000256" key="7">
    <source>
        <dbReference type="SAM" id="MobiDB-lite"/>
    </source>
</evidence>
<dbReference type="Proteomes" id="UP000243900">
    <property type="component" value="Unassembled WGS sequence"/>
</dbReference>
<dbReference type="InterPro" id="IPR013704">
    <property type="entry name" value="UPF0313_N"/>
</dbReference>
<dbReference type="GO" id="GO:0051539">
    <property type="term" value="F:4 iron, 4 sulfur cluster binding"/>
    <property type="evidence" value="ECO:0007669"/>
    <property type="project" value="UniProtKB-KW"/>
</dbReference>
<dbReference type="InterPro" id="IPR006638">
    <property type="entry name" value="Elp3/MiaA/NifB-like_rSAM"/>
</dbReference>
<feature type="binding site" evidence="6">
    <location>
        <position position="434"/>
    </location>
    <ligand>
        <name>[4Fe-4S] cluster</name>
        <dbReference type="ChEBI" id="CHEBI:49883"/>
        <note>4Fe-4S-S-AdoMet</note>
    </ligand>
</feature>
<feature type="binding site" evidence="6">
    <location>
        <position position="441"/>
    </location>
    <ligand>
        <name>[4Fe-4S] cluster</name>
        <dbReference type="ChEBI" id="CHEBI:49883"/>
        <note>4Fe-4S-S-AdoMet</note>
    </ligand>
</feature>
<dbReference type="InterPro" id="IPR023404">
    <property type="entry name" value="rSAM_horseshoe"/>
</dbReference>
<dbReference type="RefSeq" id="WP_105191751.1">
    <property type="nucleotide sequence ID" value="NZ_PTQZ01000067.1"/>
</dbReference>
<dbReference type="SUPFAM" id="SSF102114">
    <property type="entry name" value="Radical SAM enzymes"/>
    <property type="match status" value="1"/>
</dbReference>
<comment type="caution">
    <text evidence="9">The sequence shown here is derived from an EMBL/GenBank/DDBJ whole genome shotgun (WGS) entry which is preliminary data.</text>
</comment>
<accession>A0A2P6AT72</accession>
<evidence type="ECO:0000256" key="5">
    <source>
        <dbReference type="ARBA" id="ARBA00023014"/>
    </source>
</evidence>
<feature type="binding site" evidence="6">
    <location>
        <position position="438"/>
    </location>
    <ligand>
        <name>[4Fe-4S] cluster</name>
        <dbReference type="ChEBI" id="CHEBI:49883"/>
        <note>4Fe-4S-S-AdoMet</note>
    </ligand>
</feature>
<dbReference type="SMART" id="SM00729">
    <property type="entry name" value="Elp3"/>
    <property type="match status" value="1"/>
</dbReference>
<keyword evidence="1 6" id="KW-0004">4Fe-4S</keyword>
<dbReference type="SFLD" id="SFLDG01069">
    <property type="entry name" value="UPF0313"/>
    <property type="match status" value="1"/>
</dbReference>
<evidence type="ECO:0000313" key="10">
    <source>
        <dbReference type="Proteomes" id="UP000243900"/>
    </source>
</evidence>
<dbReference type="AlphaFoldDB" id="A0A2P6AT72"/>
<keyword evidence="5 6" id="KW-0411">Iron-sulfur</keyword>
<dbReference type="Pfam" id="PF11842">
    <property type="entry name" value="DUF3362"/>
    <property type="match status" value="1"/>
</dbReference>
<dbReference type="Gene3D" id="3.80.30.20">
    <property type="entry name" value="tm_1862 like domain"/>
    <property type="match status" value="1"/>
</dbReference>
<dbReference type="OrthoDB" id="9803479at2"/>
<feature type="compositionally biased region" description="Basic residues" evidence="7">
    <location>
        <begin position="787"/>
        <end position="797"/>
    </location>
</feature>
<sequence length="797" mass="89213">MSLPAPKVTVGTLDAPLLFGYDRYWAECYGTAPFLPMSRAEMDQLGWDSCDIIIVTGDAYVDHPSFGMAIIGRLLEAQGFRVGIIAQPDWQSAEPFRALGKPNLFFGIAAGNMDSMINRYTADKKIRSDDAYSPNDEGGRRPDRASLVYAQRAREAYPDVPQVLGGIEASLRRIAHYDYWQDKVRRSILLDAKSDILLYGNAERAVVEIAHRLARGEHIRDITDVRGTVFLRRDTPEGMFELDSTRVDAPGRVDRIINPYVNTADLDSCEVEKQNGGGARFAGASFSDATLAMPTPEELGVPVEVETGAWGDFDELPDDTTVVTLRPAKQKLPPRDQTVIRLPSYEKVKADPVLYAHANRVLHLETNPGNARALVQRHGDNDVWLNPPPIPLTTEEMDYVFDLQYARVPHPSYEGARIPAYEMIRFSVNIMRGCFGGCTFCSITEHEGRIIQNRSEDSIIREIEAMRDVPGFTGIVSDLGGPTANMYRLACKSPEIEAHCRKPSCVWPGICDNLNTDHSHLVQLYRRARDLKGVKKILIGSGLRYDLAVRSPEYVKELVTHHVGGYLKIAPEHTEEGPLSKMMKPGIGSYDRFKQMFEKFSKEAGKEQYLIPYFIAAHPGTTDEDMMNLALWLKRSGFRADQVQTFYPSPMATATAMYHSGKNPLRKVTRDSESVDIVKGERRRRLHKAFLRYHDPNNWPLLREALKEMGRADLIGNGKHQLIPIFQPKADGQYASPRKKNSSAGEGVSVKVQHQKGQPQKKPAPRKGQVLTQHTGLPPRNDGSRPGQRRGRPSSGR</sequence>
<evidence type="ECO:0000256" key="2">
    <source>
        <dbReference type="ARBA" id="ARBA00022691"/>
    </source>
</evidence>
<dbReference type="InterPro" id="IPR024560">
    <property type="entry name" value="UPF0313_C"/>
</dbReference>
<dbReference type="SFLD" id="SFLDS00029">
    <property type="entry name" value="Radical_SAM"/>
    <property type="match status" value="1"/>
</dbReference>
<dbReference type="PANTHER" id="PTHR32331">
    <property type="entry name" value="UPF0313 PROTEIN YGIQ"/>
    <property type="match status" value="1"/>
</dbReference>
<organism evidence="9 10">
    <name type="scientific">Amnimonas aquatica</name>
    <dbReference type="NCBI Taxonomy" id="2094561"/>
    <lineage>
        <taxon>Bacteria</taxon>
        <taxon>Pseudomonadati</taxon>
        <taxon>Pseudomonadota</taxon>
        <taxon>Gammaproteobacteria</taxon>
        <taxon>Moraxellales</taxon>
        <taxon>Moraxellaceae</taxon>
        <taxon>Amnimonas</taxon>
    </lineage>
</organism>
<comment type="similarity">
    <text evidence="6">Belongs to the UPF0313 family.</text>
</comment>
<evidence type="ECO:0000256" key="3">
    <source>
        <dbReference type="ARBA" id="ARBA00022723"/>
    </source>
</evidence>
<dbReference type="InterPro" id="IPR007197">
    <property type="entry name" value="rSAM"/>
</dbReference>
<keyword evidence="3 6" id="KW-0479">Metal-binding</keyword>
<gene>
    <name evidence="9" type="ORF">C5O18_04225</name>
</gene>
<evidence type="ECO:0000259" key="8">
    <source>
        <dbReference type="PROSITE" id="PS51918"/>
    </source>
</evidence>
<evidence type="ECO:0000256" key="6">
    <source>
        <dbReference type="HAMAP-Rule" id="MF_01251"/>
    </source>
</evidence>
<evidence type="ECO:0000313" key="9">
    <source>
        <dbReference type="EMBL" id="PQA46758.1"/>
    </source>
</evidence>
<feature type="domain" description="Radical SAM core" evidence="8">
    <location>
        <begin position="420"/>
        <end position="688"/>
    </location>
</feature>
<keyword evidence="4 6" id="KW-0408">Iron</keyword>
<name>A0A2P6AT72_9GAMM</name>
<dbReference type="PROSITE" id="PS51918">
    <property type="entry name" value="RADICAL_SAM"/>
    <property type="match status" value="1"/>
</dbReference>
<keyword evidence="10" id="KW-1185">Reference proteome</keyword>
<dbReference type="NCBIfam" id="TIGR03904">
    <property type="entry name" value="SAM_YgiQ"/>
    <property type="match status" value="1"/>
</dbReference>
<dbReference type="InterPro" id="IPR020612">
    <property type="entry name" value="Methylthiotransferase_CS"/>
</dbReference>
<reference evidence="10" key="1">
    <citation type="submission" date="2018-02" db="EMBL/GenBank/DDBJ databases">
        <title>Genome sequencing of Solimonas sp. HR-BB.</title>
        <authorList>
            <person name="Lee Y."/>
            <person name="Jeon C.O."/>
        </authorList>
    </citation>
    <scope>NUCLEOTIDE SEQUENCE [LARGE SCALE GENOMIC DNA]</scope>
    <source>
        <strain evidence="10">HR-E</strain>
    </source>
</reference>
<evidence type="ECO:0000256" key="1">
    <source>
        <dbReference type="ARBA" id="ARBA00022485"/>
    </source>
</evidence>
<keyword evidence="2 6" id="KW-0949">S-adenosyl-L-methionine</keyword>
<dbReference type="GO" id="GO:0003824">
    <property type="term" value="F:catalytic activity"/>
    <property type="evidence" value="ECO:0007669"/>
    <property type="project" value="InterPro"/>
</dbReference>
<dbReference type="InterPro" id="IPR022946">
    <property type="entry name" value="UPF0313"/>
</dbReference>
<dbReference type="PANTHER" id="PTHR32331:SF0">
    <property type="entry name" value="UPF0313 PROTEIN YGIQ"/>
    <property type="match status" value="1"/>
</dbReference>
<feature type="region of interest" description="Disordered" evidence="7">
    <location>
        <begin position="731"/>
        <end position="797"/>
    </location>
</feature>
<protein>
    <submittedName>
        <fullName evidence="9">YgiQ family radical SAM protein</fullName>
    </submittedName>
</protein>
<dbReference type="HAMAP" id="MF_01251">
    <property type="entry name" value="UPF0313"/>
    <property type="match status" value="1"/>
</dbReference>
<dbReference type="EMBL" id="PTQZ01000067">
    <property type="protein sequence ID" value="PQA46758.1"/>
    <property type="molecule type" value="Genomic_DNA"/>
</dbReference>
<dbReference type="Pfam" id="PF08497">
    <property type="entry name" value="Radical_SAM_N"/>
    <property type="match status" value="1"/>
</dbReference>
<dbReference type="PROSITE" id="PS01278">
    <property type="entry name" value="MTTASE_RADICAL"/>
    <property type="match status" value="1"/>
</dbReference>
<dbReference type="Pfam" id="PF04055">
    <property type="entry name" value="Radical_SAM"/>
    <property type="match status" value="1"/>
</dbReference>
<dbReference type="GO" id="GO:0005506">
    <property type="term" value="F:iron ion binding"/>
    <property type="evidence" value="ECO:0007669"/>
    <property type="project" value="UniProtKB-UniRule"/>
</dbReference>
<evidence type="ECO:0000256" key="4">
    <source>
        <dbReference type="ARBA" id="ARBA00023004"/>
    </source>
</evidence>